<evidence type="ECO:0000313" key="1">
    <source>
        <dbReference type="EMBL" id="KMO71113.1"/>
    </source>
</evidence>
<protein>
    <submittedName>
        <fullName evidence="1">Uncharacterized protein</fullName>
    </submittedName>
</protein>
<reference evidence="1 2" key="1">
    <citation type="journal article" date="2015" name="Genome Biol. Evol.">
        <title>Characterization of Three Mycobacterium spp. with Potential Use in Bioremediation by Genome Sequencing and Comparative Genomics.</title>
        <authorList>
            <person name="Das S."/>
            <person name="Pettersson B.M."/>
            <person name="Behra P.R."/>
            <person name="Ramesh M."/>
            <person name="Dasgupta S."/>
            <person name="Bhattacharya A."/>
            <person name="Kirsebom L.A."/>
        </authorList>
    </citation>
    <scope>NUCLEOTIDE SEQUENCE [LARGE SCALE GENOMIC DNA]</scope>
    <source>
        <strain evidence="1 2">DSM 43826</strain>
    </source>
</reference>
<sequence>METDPLLNFTHDKFPSTFRDAVRTQVVLSTEANAITRRIIDGEIDLTSPMGAHFMRLVGDLIQECGHAYRRLDKETKIDAAENFQRFRTWLAPSELFGTRWTGPNAAALSAMTNRDILLGTASEYFTGYLRDDIYSHLSLREQGEVDDDLRRGSVMDRVVDRLGYASIADFVSAEDAVDRVVELPHAFTMSISAYAMALQNHYLSSGPHTALVKTRLATDIDDAGTTDQIHAGVGVSGRPHADHLRNLASMRRDLPAVIKLKGIVAEMSRTHAAAS</sequence>
<dbReference type="AlphaFoldDB" id="A0A0J6VNS6"/>
<dbReference type="EMBL" id="JYNL01000061">
    <property type="protein sequence ID" value="KMO71113.1"/>
    <property type="molecule type" value="Genomic_DNA"/>
</dbReference>
<gene>
    <name evidence="1" type="ORF">MCHLDSM_04748</name>
</gene>
<dbReference type="Gene3D" id="1.20.58.480">
    <property type="match status" value="1"/>
</dbReference>
<proteinExistence type="predicted"/>
<organism evidence="1 2">
    <name type="scientific">Mycolicibacterium chlorophenolicum</name>
    <dbReference type="NCBI Taxonomy" id="37916"/>
    <lineage>
        <taxon>Bacteria</taxon>
        <taxon>Bacillati</taxon>
        <taxon>Actinomycetota</taxon>
        <taxon>Actinomycetes</taxon>
        <taxon>Mycobacteriales</taxon>
        <taxon>Mycobacteriaceae</taxon>
        <taxon>Mycolicibacterium</taxon>
    </lineage>
</organism>
<dbReference type="PATRIC" id="fig|37916.4.peg.4751"/>
<dbReference type="Proteomes" id="UP000036513">
    <property type="component" value="Unassembled WGS sequence"/>
</dbReference>
<name>A0A0J6VNS6_9MYCO</name>
<evidence type="ECO:0000313" key="2">
    <source>
        <dbReference type="Proteomes" id="UP000036513"/>
    </source>
</evidence>
<comment type="caution">
    <text evidence="1">The sequence shown here is derived from an EMBL/GenBank/DDBJ whole genome shotgun (WGS) entry which is preliminary data.</text>
</comment>
<keyword evidence="2" id="KW-1185">Reference proteome</keyword>
<accession>A0A0J6VNS6</accession>